<reference evidence="3 4" key="1">
    <citation type="submission" date="2011-10" db="EMBL/GenBank/DDBJ databases">
        <title>Genome Sequence of Commensalibacter intestini A911, isolated from Drosophila gut.</title>
        <authorList>
            <person name="Lee W.-J."/>
            <person name="Kim E.-K."/>
        </authorList>
    </citation>
    <scope>NUCLEOTIDE SEQUENCE [LARGE SCALE GENOMIC DNA]</scope>
    <source>
        <strain evidence="3 4">A911</strain>
    </source>
</reference>
<dbReference type="InterPro" id="IPR001296">
    <property type="entry name" value="Glyco_trans_1"/>
</dbReference>
<dbReference type="InterPro" id="IPR028098">
    <property type="entry name" value="Glyco_trans_4-like_N"/>
</dbReference>
<dbReference type="CDD" id="cd03823">
    <property type="entry name" value="GT4_ExpE7-like"/>
    <property type="match status" value="1"/>
</dbReference>
<dbReference type="Gene3D" id="3.40.50.2000">
    <property type="entry name" value="Glycogen Phosphorylase B"/>
    <property type="match status" value="3"/>
</dbReference>
<feature type="domain" description="Glycosyl transferase family 1" evidence="1">
    <location>
        <begin position="337"/>
        <end position="494"/>
    </location>
</feature>
<dbReference type="PANTHER" id="PTHR45947">
    <property type="entry name" value="SULFOQUINOVOSYL TRANSFERASE SQD2"/>
    <property type="match status" value="1"/>
</dbReference>
<evidence type="ECO:0008006" key="5">
    <source>
        <dbReference type="Google" id="ProtNLM"/>
    </source>
</evidence>
<name>G6F315_9PROT</name>
<evidence type="ECO:0000259" key="2">
    <source>
        <dbReference type="Pfam" id="PF13439"/>
    </source>
</evidence>
<dbReference type="Pfam" id="PF13439">
    <property type="entry name" value="Glyco_transf_4"/>
    <property type="match status" value="1"/>
</dbReference>
<dbReference type="Proteomes" id="UP000005939">
    <property type="component" value="Unassembled WGS sequence"/>
</dbReference>
<proteinExistence type="predicted"/>
<evidence type="ECO:0000313" key="4">
    <source>
        <dbReference type="Proteomes" id="UP000005939"/>
    </source>
</evidence>
<feature type="domain" description="Glycosyl transferase family 1" evidence="1">
    <location>
        <begin position="757"/>
        <end position="898"/>
    </location>
</feature>
<dbReference type="PANTHER" id="PTHR45947:SF14">
    <property type="entry name" value="SLL1723 PROTEIN"/>
    <property type="match status" value="1"/>
</dbReference>
<dbReference type="eggNOG" id="COG0438">
    <property type="taxonomic scope" value="Bacteria"/>
</dbReference>
<sequence>MSNKDHHTNHKLDQNSIETQRRLLDTYRHSLKLLALQASSFKEEVDEQKALIERIRSSLSWRLTLPVRILGYIVKGKLFQKYPLKIVKKRFIEIYKVDGYQGVYDKLTLRFPVIDRISQRILFANKQTKNSKGPQKDIFLDKLDIIYDYQFAKNIVDSDSLLILIIAEVTLPQCYKYRVQQKAEHLERLGWVVKIVDWREQKTALSLLQICRDVIFYRVPAFPNVVEQIIEAKRLGLSPWWEVDDLIVDKERYAECGFMEELSVEEKDLLFFGADLFRKTMLSCDRAIASTTALAEVMQQAGLSVVHVIENALDRDTLRIAERLNLSKKNNDFPIQRKTGEIVIVYGSGTNTHNADFLIVSQGILQALKQEPMLRLWIVGELDLSLEFQAVIHQIRYIPPQSYERYLEILSEADIAIAPLEAILFNDAKSNIKYLEASILKIASVCSPRQAFRETIQDYQNGLLADTTEAWTEKLLLLARDAELRTSIGQQAYENVTAYYAPESITTRQVKPVFGQPEQDVIVSKKLKILVVNIYYDPYSFGGATFVAEEMARRLHQKEDVEVTIFTSRPVKDTQRGLCKYERHGSIIYSVDLAPQVHAAQKFDNIEVIEPFEMVLDTVKPDVVHFHAIQNMGLQMLFACQSKQIPYVITLHDSWWLCNRQFMVRSNGKYCFQNKIDLKICQGCEPQERYLTERMIMMQQGLQGASLLLSPSETHRQLYIMNDANPLQIKVNRNGIMRPKKTRPMRPENTPIRFGFVAGDEVIKGALLIQNTFKSLSRSDWELKIIDSKVHMGYEPINVQSWKAKGKIVTIPPYDDEGKDDFFYGIDVLLFPSQWKESYGMTVREALLRDVWVICSHPGGQSEDVVDGVNGNYISLTGDQVELQNVIEKLLDNASLFDHYKNPHKEHIATLEEQADELLGYYRQVSEAAE</sequence>
<dbReference type="AlphaFoldDB" id="G6F315"/>
<dbReference type="SUPFAM" id="SSF53756">
    <property type="entry name" value="UDP-Glycosyltransferase/glycogen phosphorylase"/>
    <property type="match status" value="2"/>
</dbReference>
<dbReference type="RefSeq" id="WP_008855001.1">
    <property type="nucleotide sequence ID" value="NZ_AGFR01000012.1"/>
</dbReference>
<evidence type="ECO:0000259" key="1">
    <source>
        <dbReference type="Pfam" id="PF00534"/>
    </source>
</evidence>
<dbReference type="EMBL" id="AGFR01000012">
    <property type="protein sequence ID" value="EHD13028.1"/>
    <property type="molecule type" value="Genomic_DNA"/>
</dbReference>
<evidence type="ECO:0000313" key="3">
    <source>
        <dbReference type="EMBL" id="EHD13028.1"/>
    </source>
</evidence>
<protein>
    <recommendedName>
        <fullName evidence="5">Glycosyl transferase</fullName>
    </recommendedName>
</protein>
<gene>
    <name evidence="3" type="ORF">CIN_20110</name>
</gene>
<dbReference type="STRING" id="1088868.CIN_20110"/>
<accession>G6F315</accession>
<dbReference type="InterPro" id="IPR050194">
    <property type="entry name" value="Glycosyltransferase_grp1"/>
</dbReference>
<comment type="caution">
    <text evidence="3">The sequence shown here is derived from an EMBL/GenBank/DDBJ whole genome shotgun (WGS) entry which is preliminary data.</text>
</comment>
<dbReference type="PATRIC" id="fig|1088868.3.peg.2016"/>
<feature type="domain" description="Glycosyltransferase subfamily 4-like N-terminal" evidence="2">
    <location>
        <begin position="541"/>
        <end position="721"/>
    </location>
</feature>
<dbReference type="Pfam" id="PF00534">
    <property type="entry name" value="Glycos_transf_1"/>
    <property type="match status" value="2"/>
</dbReference>
<dbReference type="GO" id="GO:0016757">
    <property type="term" value="F:glycosyltransferase activity"/>
    <property type="evidence" value="ECO:0007669"/>
    <property type="project" value="InterPro"/>
</dbReference>
<organism evidence="3 4">
    <name type="scientific">Commensalibacter intestini A911</name>
    <dbReference type="NCBI Taxonomy" id="1088868"/>
    <lineage>
        <taxon>Bacteria</taxon>
        <taxon>Pseudomonadati</taxon>
        <taxon>Pseudomonadota</taxon>
        <taxon>Alphaproteobacteria</taxon>
        <taxon>Acetobacterales</taxon>
        <taxon>Acetobacteraceae</taxon>
    </lineage>
</organism>
<dbReference type="OrthoDB" id="9807414at2"/>